<sequence length="330" mass="35616">MARRLPDSAARRRRHRSWLTAALSVIGAFGAGRVLAPSVAVGHFHSAEAMDRYFAAYDRAMAKMPNPQQVLDIRTAFGVVRVYRFAGARRGAPLFLLPGARSGTPVWADNMPSLLAHRSVYTVDLLGEPGRSIQTRPITDAHDQAAWLHEVLDQLPDTEVNLLGLSLGGWSATNLALRDRSHIRTLTLVEPVQVVDGLSPAAILRSIPASVPGFPKAWRNSFASWTAGGAPVRDVPEAAMIEAGMQAYRTRTPTPDRISPEQLTTLKVPTLVILAAESPMHDARAGARTARTALPTATVKIYDGASHAINGERPEQIAADVAAFLGKHRS</sequence>
<reference evidence="1 2" key="1">
    <citation type="journal article" date="2021" name="Chemosphere">
        <title>Bioballs carrying a syntrophic Rhodococcus and Mycolicibacterium consortium for simultaneous sorption and biodegradation of fuel oil in contaminated freshwater.</title>
        <authorList>
            <person name="Naloka K."/>
            <person name="Polrit D."/>
            <person name="Muangchinda C."/>
            <person name="Thoetkiattikul H."/>
            <person name="Pinyakong O."/>
        </authorList>
    </citation>
    <scope>NUCLEOTIDE SEQUENCE [LARGE SCALE GENOMIC DNA]</scope>
    <source>
        <strain evidence="1 2">J101</strain>
    </source>
</reference>
<dbReference type="EMBL" id="JAOXLN010000019">
    <property type="protein sequence ID" value="MDZ5087308.1"/>
    <property type="molecule type" value="Genomic_DNA"/>
</dbReference>
<name>A0ACC6MK39_MYCPF</name>
<comment type="caution">
    <text evidence="1">The sequence shown here is derived from an EMBL/GenBank/DDBJ whole genome shotgun (WGS) entry which is preliminary data.</text>
</comment>
<proteinExistence type="predicted"/>
<evidence type="ECO:0000313" key="2">
    <source>
        <dbReference type="Proteomes" id="UP001289645"/>
    </source>
</evidence>
<gene>
    <name evidence="1" type="ORF">OHX15_18105</name>
</gene>
<dbReference type="Proteomes" id="UP001289645">
    <property type="component" value="Unassembled WGS sequence"/>
</dbReference>
<accession>A0ACC6MK39</accession>
<keyword evidence="1" id="KW-0378">Hydrolase</keyword>
<organism evidence="1 2">
    <name type="scientific">Mycolicibacterium parafortuitum</name>
    <name type="common">Mycobacterium parafortuitum</name>
    <dbReference type="NCBI Taxonomy" id="39692"/>
    <lineage>
        <taxon>Bacteria</taxon>
        <taxon>Bacillati</taxon>
        <taxon>Actinomycetota</taxon>
        <taxon>Actinomycetes</taxon>
        <taxon>Mycobacteriales</taxon>
        <taxon>Mycobacteriaceae</taxon>
        <taxon>Mycolicibacterium</taxon>
    </lineage>
</organism>
<evidence type="ECO:0000313" key="1">
    <source>
        <dbReference type="EMBL" id="MDZ5087308.1"/>
    </source>
</evidence>
<keyword evidence="2" id="KW-1185">Reference proteome</keyword>
<protein>
    <submittedName>
        <fullName evidence="1">Alpha/beta hydrolase</fullName>
    </submittedName>
</protein>